<name>A0A382Z738_9ZZZZ</name>
<accession>A0A382Z738</accession>
<reference evidence="1" key="1">
    <citation type="submission" date="2018-05" db="EMBL/GenBank/DDBJ databases">
        <authorList>
            <person name="Lanie J.A."/>
            <person name="Ng W.-L."/>
            <person name="Kazmierczak K.M."/>
            <person name="Andrzejewski T.M."/>
            <person name="Davidsen T.M."/>
            <person name="Wayne K.J."/>
            <person name="Tettelin H."/>
            <person name="Glass J.I."/>
            <person name="Rusch D."/>
            <person name="Podicherti R."/>
            <person name="Tsui H.-C.T."/>
            <person name="Winkler M.E."/>
        </authorList>
    </citation>
    <scope>NUCLEOTIDE SEQUENCE</scope>
</reference>
<dbReference type="EMBL" id="UINC01181039">
    <property type="protein sequence ID" value="SVD90528.1"/>
    <property type="molecule type" value="Genomic_DNA"/>
</dbReference>
<protein>
    <submittedName>
        <fullName evidence="1">Uncharacterized protein</fullName>
    </submittedName>
</protein>
<proteinExistence type="predicted"/>
<organism evidence="1">
    <name type="scientific">marine metagenome</name>
    <dbReference type="NCBI Taxonomy" id="408172"/>
    <lineage>
        <taxon>unclassified sequences</taxon>
        <taxon>metagenomes</taxon>
        <taxon>ecological metagenomes</taxon>
    </lineage>
</organism>
<sequence>MKKVCHKCGSSGLDWSQEYHRLTGIWKLENHKGCSEV</sequence>
<gene>
    <name evidence="1" type="ORF">METZ01_LOCUS443382</name>
</gene>
<evidence type="ECO:0000313" key="1">
    <source>
        <dbReference type="EMBL" id="SVD90528.1"/>
    </source>
</evidence>
<dbReference type="AlphaFoldDB" id="A0A382Z738"/>